<proteinExistence type="predicted"/>
<protein>
    <submittedName>
        <fullName evidence="2">Las1-domain-containing protein</fullName>
    </submittedName>
</protein>
<dbReference type="AlphaFoldDB" id="A0A8E2JTJ9"/>
<gene>
    <name evidence="2" type="ORF">AOQ84DRAFT_27623</name>
</gene>
<feature type="region of interest" description="Disordered" evidence="1">
    <location>
        <begin position="405"/>
        <end position="426"/>
    </location>
</feature>
<evidence type="ECO:0000313" key="3">
    <source>
        <dbReference type="Proteomes" id="UP000250140"/>
    </source>
</evidence>
<dbReference type="Pfam" id="PF04031">
    <property type="entry name" value="Las1"/>
    <property type="match status" value="1"/>
</dbReference>
<feature type="compositionally biased region" description="Acidic residues" evidence="1">
    <location>
        <begin position="375"/>
        <end position="386"/>
    </location>
</feature>
<accession>A0A8E2JTJ9</accession>
<dbReference type="GO" id="GO:0000470">
    <property type="term" value="P:maturation of LSU-rRNA"/>
    <property type="evidence" value="ECO:0007669"/>
    <property type="project" value="TreeGrafter"/>
</dbReference>
<evidence type="ECO:0000256" key="1">
    <source>
        <dbReference type="SAM" id="MobiDB-lite"/>
    </source>
</evidence>
<dbReference type="GO" id="GO:0000460">
    <property type="term" value="P:maturation of 5.8S rRNA"/>
    <property type="evidence" value="ECO:0007669"/>
    <property type="project" value="TreeGrafter"/>
</dbReference>
<feature type="region of interest" description="Disordered" evidence="1">
    <location>
        <begin position="318"/>
        <end position="392"/>
    </location>
</feature>
<reference evidence="2 3" key="1">
    <citation type="journal article" date="2016" name="Nat. Commun.">
        <title>Ectomycorrhizal ecology is imprinted in the genome of the dominant symbiotic fungus Cenococcum geophilum.</title>
        <authorList>
            <consortium name="DOE Joint Genome Institute"/>
            <person name="Peter M."/>
            <person name="Kohler A."/>
            <person name="Ohm R.A."/>
            <person name="Kuo A."/>
            <person name="Krutzmann J."/>
            <person name="Morin E."/>
            <person name="Arend M."/>
            <person name="Barry K.W."/>
            <person name="Binder M."/>
            <person name="Choi C."/>
            <person name="Clum A."/>
            <person name="Copeland A."/>
            <person name="Grisel N."/>
            <person name="Haridas S."/>
            <person name="Kipfer T."/>
            <person name="LaButti K."/>
            <person name="Lindquist E."/>
            <person name="Lipzen A."/>
            <person name="Maire R."/>
            <person name="Meier B."/>
            <person name="Mihaltcheva S."/>
            <person name="Molinier V."/>
            <person name="Murat C."/>
            <person name="Poggeler S."/>
            <person name="Quandt C.A."/>
            <person name="Sperisen C."/>
            <person name="Tritt A."/>
            <person name="Tisserant E."/>
            <person name="Crous P.W."/>
            <person name="Henrissat B."/>
            <person name="Nehls U."/>
            <person name="Egli S."/>
            <person name="Spatafora J.W."/>
            <person name="Grigoriev I.V."/>
            <person name="Martin F.M."/>
        </authorList>
    </citation>
    <scope>NUCLEOTIDE SEQUENCE [LARGE SCALE GENOMIC DNA]</scope>
    <source>
        <strain evidence="2 3">CBS 207.34</strain>
    </source>
</reference>
<dbReference type="EMBL" id="KV749494">
    <property type="protein sequence ID" value="OCL09170.1"/>
    <property type="molecule type" value="Genomic_DNA"/>
</dbReference>
<dbReference type="OrthoDB" id="10263222at2759"/>
<sequence length="445" mass="51024">MQWCGAVRYGAVQYLIFTFFHVQLLAPVRVLTRAAHRFVTGFCDSIQSRYRKLSMHELATELAMPARFVEMRHQATHKELPSLIRLKDIAAEALHWLWGWYWGRLDELVGGFPDEASRRENLRLLREGLQLELKKYLSARRVEVKRGVKGVKRGCSEAGKEAGLRCVRYCLDKVEYLEVLVELLVDERAVIPSDKQLGSTMKGAFLLWDELLRRLSLHQWSFLRILCRHMIDLMNTPATLSATVEPTREAMHEWVAHILTTKEWAQPRKRVEGMLLDDIMGRCFTFPSYWSHKLAESIIKDRDGLFQATWQPVLQASLTGPENDDAEQSDNSPIEEKSPISGLPGDNKTQWALRNGSQSPQVHAISRFRGRVDSDSDIDSDSEDEMTTASPSAVMERFRKRYKLHPQTQPASELPQLSPPGWKKWRGKWKRQAIGLAPTDSDCDG</sequence>
<dbReference type="PANTHER" id="PTHR15002">
    <property type="entry name" value="RIBOSOMAL BIOGENESIS PROTEIN LAS1L"/>
    <property type="match status" value="1"/>
</dbReference>
<dbReference type="PANTHER" id="PTHR15002:SF0">
    <property type="entry name" value="RIBOSOMAL BIOGENESIS PROTEIN LAS1L"/>
    <property type="match status" value="1"/>
</dbReference>
<dbReference type="GO" id="GO:0090730">
    <property type="term" value="C:Las1 complex"/>
    <property type="evidence" value="ECO:0007669"/>
    <property type="project" value="InterPro"/>
</dbReference>
<name>A0A8E2JTJ9_9PEZI</name>
<feature type="compositionally biased region" description="Polar residues" evidence="1">
    <location>
        <begin position="347"/>
        <end position="361"/>
    </location>
</feature>
<dbReference type="InterPro" id="IPR007174">
    <property type="entry name" value="Las1"/>
</dbReference>
<dbReference type="GO" id="GO:0030687">
    <property type="term" value="C:preribosome, large subunit precursor"/>
    <property type="evidence" value="ECO:0007669"/>
    <property type="project" value="TreeGrafter"/>
</dbReference>
<evidence type="ECO:0000313" key="2">
    <source>
        <dbReference type="EMBL" id="OCL09170.1"/>
    </source>
</evidence>
<dbReference type="Proteomes" id="UP000250140">
    <property type="component" value="Unassembled WGS sequence"/>
</dbReference>
<organism evidence="2 3">
    <name type="scientific">Glonium stellatum</name>
    <dbReference type="NCBI Taxonomy" id="574774"/>
    <lineage>
        <taxon>Eukaryota</taxon>
        <taxon>Fungi</taxon>
        <taxon>Dikarya</taxon>
        <taxon>Ascomycota</taxon>
        <taxon>Pezizomycotina</taxon>
        <taxon>Dothideomycetes</taxon>
        <taxon>Pleosporomycetidae</taxon>
        <taxon>Gloniales</taxon>
        <taxon>Gloniaceae</taxon>
        <taxon>Glonium</taxon>
    </lineage>
</organism>
<dbReference type="GO" id="GO:0004519">
    <property type="term" value="F:endonuclease activity"/>
    <property type="evidence" value="ECO:0007669"/>
    <property type="project" value="InterPro"/>
</dbReference>
<keyword evidence="3" id="KW-1185">Reference proteome</keyword>